<evidence type="ECO:0000313" key="1">
    <source>
        <dbReference type="EMBL" id="UPW40816.1"/>
    </source>
</evidence>
<reference evidence="1" key="1">
    <citation type="submission" date="2022-02" db="EMBL/GenBank/DDBJ databases">
        <title>Towards deciphering the DNA virus diversity associated with rodent species in the families Cricetidae and Heteromyidae.</title>
        <authorList>
            <person name="Lund M."/>
            <person name="Larsen B.B."/>
            <person name="Gryseels S."/>
            <person name="Kraberger S."/>
            <person name="Rowsey D.M."/>
            <person name="Steger L."/>
            <person name="Yule K.M."/>
            <person name="Upham N.S."/>
            <person name="Worobey M."/>
            <person name="Van Doorslaer K."/>
            <person name="Varsani A."/>
        </authorList>
    </citation>
    <scope>NUCLEOTIDE SEQUENCE</scope>
    <source>
        <strain evidence="1">UA08Rod_6706</strain>
    </source>
</reference>
<protein>
    <submittedName>
        <fullName evidence="1">DNA pilot protein</fullName>
    </submittedName>
</protein>
<organism evidence="1">
    <name type="scientific">Sigmofec virus UA08Rod_6706</name>
    <dbReference type="NCBI Taxonomy" id="2929237"/>
    <lineage>
        <taxon>Viruses</taxon>
        <taxon>Monodnaviria</taxon>
        <taxon>Sangervirae</taxon>
        <taxon>Phixviricota</taxon>
        <taxon>Malgrandaviricetes</taxon>
        <taxon>Petitvirales</taxon>
        <taxon>Microviridae</taxon>
    </lineage>
</organism>
<accession>A0A976N0I9</accession>
<name>A0A976N0I9_9VIRU</name>
<sequence length="311" mass="34114">MLPIYGAALISGAGSLLGDLLGFGSTLATNKANKEIMSYQHDLNLDMWNRNNEYNHPTQQMARLHSAGLNPNLIYGSGSAISASSQPSGVSAIPQQSYQGFGDLGASAAVQTYMQAKVNEAQIKNLDVRTQRESLEAIGQAIKNSVSQNEADHWQELFDRRLGLMDSEIDRNNASAEASYSDALLFGLRNIGLQLDNEQKQKNIDYTGAQIKQIESNIEMAKKRLPYEIDALSAQAGLSRAQTAKTYKECLSIAEDIKNKIRDGKIKDQKVLGETIENEIKKVTADTKWVYFIFDLLGTALHGASVLRGGR</sequence>
<proteinExistence type="predicted"/>
<dbReference type="EMBL" id="OM869502">
    <property type="protein sequence ID" value="UPW40816.1"/>
    <property type="molecule type" value="Genomic_DNA"/>
</dbReference>